<evidence type="ECO:0000259" key="9">
    <source>
        <dbReference type="Pfam" id="PF07715"/>
    </source>
</evidence>
<dbReference type="Pfam" id="PF07715">
    <property type="entry name" value="Plug"/>
    <property type="match status" value="1"/>
</dbReference>
<evidence type="ECO:0000256" key="2">
    <source>
        <dbReference type="ARBA" id="ARBA00022448"/>
    </source>
</evidence>
<keyword evidence="3 7" id="KW-1134">Transmembrane beta strand</keyword>
<dbReference type="Gene3D" id="2.60.40.1120">
    <property type="entry name" value="Carboxypeptidase-like, regulatory domain"/>
    <property type="match status" value="1"/>
</dbReference>
<dbReference type="Gene3D" id="2.40.170.20">
    <property type="entry name" value="TonB-dependent receptor, beta-barrel domain"/>
    <property type="match status" value="1"/>
</dbReference>
<dbReference type="PROSITE" id="PS52016">
    <property type="entry name" value="TONB_DEPENDENT_REC_3"/>
    <property type="match status" value="1"/>
</dbReference>
<feature type="signal peptide" evidence="8">
    <location>
        <begin position="1"/>
        <end position="37"/>
    </location>
</feature>
<keyword evidence="11" id="KW-1185">Reference proteome</keyword>
<evidence type="ECO:0000256" key="6">
    <source>
        <dbReference type="ARBA" id="ARBA00023237"/>
    </source>
</evidence>
<reference evidence="11" key="1">
    <citation type="submission" date="2016-10" db="EMBL/GenBank/DDBJ databases">
        <authorList>
            <person name="Varghese N."/>
            <person name="Submissions S."/>
        </authorList>
    </citation>
    <scope>NUCLEOTIDE SEQUENCE [LARGE SCALE GENOMIC DNA]</scope>
    <source>
        <strain evidence="11">DSM 25329</strain>
    </source>
</reference>
<dbReference type="STRING" id="659014.SAMN04487996_11172"/>
<dbReference type="NCBIfam" id="TIGR04057">
    <property type="entry name" value="SusC_RagA_signa"/>
    <property type="match status" value="1"/>
</dbReference>
<dbReference type="RefSeq" id="WP_090153333.1">
    <property type="nucleotide sequence ID" value="NZ_FNAN01000011.1"/>
</dbReference>
<proteinExistence type="inferred from homology"/>
<dbReference type="SUPFAM" id="SSF56935">
    <property type="entry name" value="Porins"/>
    <property type="match status" value="1"/>
</dbReference>
<name>A0A1G7LTA4_9BACT</name>
<dbReference type="InterPro" id="IPR036942">
    <property type="entry name" value="Beta-barrel_TonB_sf"/>
</dbReference>
<feature type="chain" id="PRO_5011608965" evidence="8">
    <location>
        <begin position="38"/>
        <end position="1095"/>
    </location>
</feature>
<evidence type="ECO:0000256" key="3">
    <source>
        <dbReference type="ARBA" id="ARBA00022452"/>
    </source>
</evidence>
<dbReference type="InterPro" id="IPR039426">
    <property type="entry name" value="TonB-dep_rcpt-like"/>
</dbReference>
<dbReference type="OrthoDB" id="9768177at2"/>
<evidence type="ECO:0000256" key="1">
    <source>
        <dbReference type="ARBA" id="ARBA00004571"/>
    </source>
</evidence>
<dbReference type="InterPro" id="IPR012910">
    <property type="entry name" value="Plug_dom"/>
</dbReference>
<dbReference type="InterPro" id="IPR023997">
    <property type="entry name" value="TonB-dep_OMP_SusC/RagA_CS"/>
</dbReference>
<dbReference type="Proteomes" id="UP000198748">
    <property type="component" value="Unassembled WGS sequence"/>
</dbReference>
<keyword evidence="8" id="KW-0732">Signal</keyword>
<comment type="similarity">
    <text evidence="7">Belongs to the TonB-dependent receptor family.</text>
</comment>
<dbReference type="Gene3D" id="2.170.130.10">
    <property type="entry name" value="TonB-dependent receptor, plug domain"/>
    <property type="match status" value="1"/>
</dbReference>
<accession>A0A1G7LTA4</accession>
<dbReference type="EMBL" id="FNAN01000011">
    <property type="protein sequence ID" value="SDF52673.1"/>
    <property type="molecule type" value="Genomic_DNA"/>
</dbReference>
<comment type="subcellular location">
    <subcellularLocation>
        <location evidence="1 7">Cell outer membrane</location>
        <topology evidence="1 7">Multi-pass membrane protein</topology>
    </subcellularLocation>
</comment>
<dbReference type="Pfam" id="PF13715">
    <property type="entry name" value="CarbopepD_reg_2"/>
    <property type="match status" value="1"/>
</dbReference>
<evidence type="ECO:0000256" key="4">
    <source>
        <dbReference type="ARBA" id="ARBA00022692"/>
    </source>
</evidence>
<dbReference type="AlphaFoldDB" id="A0A1G7LTA4"/>
<protein>
    <submittedName>
        <fullName evidence="10">TonB-linked outer membrane protein, SusC/RagA family</fullName>
    </submittedName>
</protein>
<evidence type="ECO:0000313" key="10">
    <source>
        <dbReference type="EMBL" id="SDF52673.1"/>
    </source>
</evidence>
<feature type="domain" description="TonB-dependent receptor plug" evidence="9">
    <location>
        <begin position="161"/>
        <end position="261"/>
    </location>
</feature>
<dbReference type="GO" id="GO:0009279">
    <property type="term" value="C:cell outer membrane"/>
    <property type="evidence" value="ECO:0007669"/>
    <property type="project" value="UniProtKB-SubCell"/>
</dbReference>
<evidence type="ECO:0000256" key="5">
    <source>
        <dbReference type="ARBA" id="ARBA00023136"/>
    </source>
</evidence>
<organism evidence="10 11">
    <name type="scientific">Dyadobacter soli</name>
    <dbReference type="NCBI Taxonomy" id="659014"/>
    <lineage>
        <taxon>Bacteria</taxon>
        <taxon>Pseudomonadati</taxon>
        <taxon>Bacteroidota</taxon>
        <taxon>Cytophagia</taxon>
        <taxon>Cytophagales</taxon>
        <taxon>Spirosomataceae</taxon>
        <taxon>Dyadobacter</taxon>
    </lineage>
</organism>
<evidence type="ECO:0000256" key="7">
    <source>
        <dbReference type="PROSITE-ProRule" id="PRU01360"/>
    </source>
</evidence>
<dbReference type="SUPFAM" id="SSF49464">
    <property type="entry name" value="Carboxypeptidase regulatory domain-like"/>
    <property type="match status" value="1"/>
</dbReference>
<gene>
    <name evidence="10" type="ORF">SAMN04487996_11172</name>
</gene>
<evidence type="ECO:0000256" key="8">
    <source>
        <dbReference type="SAM" id="SignalP"/>
    </source>
</evidence>
<sequence length="1095" mass="120892">MKRKITFLERKRPGGCWPVALTLCLGLSAALPGAANARDVAPVAGNALANAHTYKVVRSTINAATDERTVTGKVTEGTGKEGLVGVNILIKGTSRGTVTDATGNYVLKIDNEKDTLVFSFLGFLSQEVVAGNRTVIDIALNADQRQLNEVVVTALGIKKEKKAVGYSVSEVKGATMVKAREPNAISSLTGKVAGLTIAQSPDLLSSPQVSLRGRDRVLYVVDGVPMNTDSWNLSPDDIETYSVLKGASAAALYGNRGQNGAIIITTKKGSGAKKGFSVDFNSSTQLQTGFNAIPKYQTEYGPGSDYEYAFKDGRGGGINDNDYNIWGPRFEGQPITQYNSPKDPQTGELVPIPWLARGKNNLTNFLRNGLLSTNNLAISSKNEFGDFRLSLSQTFQRGQMPNTKLGGTNVNISGGINAGKKMRFDASINYNRQYSPNYPTLDYGPASPIYIFTVWGGVDYDVNDLRNYWQPGKENAQQYNREYTIYDNPWMTAYEALKTYYKNDVYGFAQMNYKISDKLTFNARTNVSTWNRTRSTRAPISSNLYNFGFPNQAGGYSETYDTFWENNTEASMKYEDRFGEDFGLNASLYGNLRSVKVTSLQGITNKGLIVPGVYDLSNSVQPSTSVNDFAKRWVGSVYGFVDLEYKDFLFLSLTGRADRSSTMPKKNNTYFYPSASLSAVLSEVIDLPQAISFAKVRGAYANVASDFVDENFQYDIYKLLPTYASSTRWNNSYTGVSYTGTLYSDNLQAARVKTLELGLEMRFLHNRLGFDAAVFRNVEGPGIVSVPTSVTSGVSGVQRNAFTYVRKGIELGIEGTVVKNENLTWNVSANWSTNHKWLDKIDGVQQRDGNIHVGERADAYYIKDFQRDETGSIIVGSNGMPAYNPYNSKIGYYDNNFTAGINNTFTHKSFTLSFQVDGRFGGKVNNYMYTKQFGSGTAPESANEYRLKDWQNRDNPDYKGSVMTTGERIVKGQLNTDQDGNVISDTREFAPNDVPVLWQAWATNYYQSGYVAAKNRTYVKLREVVLTYNFPAKLLAKTHFASSASLSLVGRNLLYFTGTYTKNIDLDQFTGATGNTTSFQTPSVKSFGANLNVTF</sequence>
<dbReference type="InterPro" id="IPR023996">
    <property type="entry name" value="TonB-dep_OMP_SusC/RagA"/>
</dbReference>
<keyword evidence="6 7" id="KW-0998">Cell outer membrane</keyword>
<keyword evidence="2 7" id="KW-0813">Transport</keyword>
<keyword evidence="4 7" id="KW-0812">Transmembrane</keyword>
<dbReference type="NCBIfam" id="TIGR04056">
    <property type="entry name" value="OMP_RagA_SusC"/>
    <property type="match status" value="1"/>
</dbReference>
<dbReference type="InterPro" id="IPR008969">
    <property type="entry name" value="CarboxyPept-like_regulatory"/>
</dbReference>
<evidence type="ECO:0000313" key="11">
    <source>
        <dbReference type="Proteomes" id="UP000198748"/>
    </source>
</evidence>
<keyword evidence="5 7" id="KW-0472">Membrane</keyword>
<dbReference type="InterPro" id="IPR037066">
    <property type="entry name" value="Plug_dom_sf"/>
</dbReference>